<dbReference type="FunFam" id="2.10.109.10:FF:000008">
    <property type="entry name" value="Signal peptidase I"/>
    <property type="match status" value="1"/>
</dbReference>
<dbReference type="CDD" id="cd06530">
    <property type="entry name" value="S26_SPase_I"/>
    <property type="match status" value="1"/>
</dbReference>
<evidence type="ECO:0000256" key="9">
    <source>
        <dbReference type="ARBA" id="ARBA00022989"/>
    </source>
</evidence>
<keyword evidence="6 11" id="KW-0645">Protease</keyword>
<keyword evidence="9 11" id="KW-1133">Transmembrane helix</keyword>
<sequence>MSKQTKKEIYSWAKTIVFCFLLVFICRQFVYAPIIVDGKAMMPTLENNNRILVNKITSIDRFDVIVFHSPVSSAYYIKRVIGLSGDNIEVKDDSLYVNGKKYDEPYLQANKEILAESHLTADLKETVPEGYLYVMGDNRLKSNDSRLFGVISKEDVVGKAALRVFSF</sequence>
<accession>A0A553SIH3</accession>
<dbReference type="SUPFAM" id="SSF51306">
    <property type="entry name" value="LexA/Signal peptidase"/>
    <property type="match status" value="1"/>
</dbReference>
<dbReference type="InterPro" id="IPR000223">
    <property type="entry name" value="Pept_S26A_signal_pept_1"/>
</dbReference>
<evidence type="ECO:0000313" key="14">
    <source>
        <dbReference type="Proteomes" id="UP000319837"/>
    </source>
</evidence>
<evidence type="ECO:0000256" key="2">
    <source>
        <dbReference type="ARBA" id="ARBA00004401"/>
    </source>
</evidence>
<evidence type="ECO:0000256" key="8">
    <source>
        <dbReference type="ARBA" id="ARBA00022801"/>
    </source>
</evidence>
<dbReference type="AlphaFoldDB" id="A0A553SIH3"/>
<feature type="transmembrane region" description="Helical" evidence="11">
    <location>
        <begin position="12"/>
        <end position="34"/>
    </location>
</feature>
<dbReference type="PROSITE" id="PS00761">
    <property type="entry name" value="SPASE_I_3"/>
    <property type="match status" value="1"/>
</dbReference>
<evidence type="ECO:0000259" key="12">
    <source>
        <dbReference type="Pfam" id="PF10502"/>
    </source>
</evidence>
<evidence type="ECO:0000256" key="1">
    <source>
        <dbReference type="ARBA" id="ARBA00000677"/>
    </source>
</evidence>
<dbReference type="PANTHER" id="PTHR43390:SF1">
    <property type="entry name" value="CHLOROPLAST PROCESSING PEPTIDASE"/>
    <property type="match status" value="1"/>
</dbReference>
<evidence type="ECO:0000256" key="6">
    <source>
        <dbReference type="ARBA" id="ARBA00022670"/>
    </source>
</evidence>
<evidence type="ECO:0000256" key="11">
    <source>
        <dbReference type="RuleBase" id="RU362042"/>
    </source>
</evidence>
<dbReference type="Pfam" id="PF10502">
    <property type="entry name" value="Peptidase_S26"/>
    <property type="match status" value="1"/>
</dbReference>
<dbReference type="Gene3D" id="2.10.109.10">
    <property type="entry name" value="Umud Fragment, subunit A"/>
    <property type="match status" value="1"/>
</dbReference>
<dbReference type="InterPro" id="IPR036286">
    <property type="entry name" value="LexA/Signal_pep-like_sf"/>
</dbReference>
<reference evidence="14" key="1">
    <citation type="submission" date="2018-10" db="EMBL/GenBank/DDBJ databases">
        <title>FDA dAtabase for Regulatory Grade micrObial Sequences (FDA-ARGOS): Supporting development and validation of Infectious Disease Dx tests.</title>
        <authorList>
            <person name="Minogue T."/>
            <person name="Wolcott M."/>
            <person name="Wasieloski L."/>
            <person name="Aguilar W."/>
            <person name="Moore D."/>
            <person name="Tallon L."/>
            <person name="Sadzewicz L."/>
            <person name="Sengamalay N."/>
            <person name="Ott S."/>
            <person name="Godinez A."/>
            <person name="Nagaraj S."/>
            <person name="Vavikolanu K."/>
            <person name="Vyas G."/>
            <person name="Nadendla S."/>
            <person name="George J."/>
            <person name="Sichtig H."/>
        </authorList>
    </citation>
    <scope>NUCLEOTIDE SEQUENCE [LARGE SCALE GENOMIC DNA]</scope>
    <source>
        <strain evidence="14">FDAARGOS_343</strain>
    </source>
</reference>
<organism evidence="13 14">
    <name type="scientific">Niallia circulans</name>
    <name type="common">Bacillus circulans</name>
    <dbReference type="NCBI Taxonomy" id="1397"/>
    <lineage>
        <taxon>Bacteria</taxon>
        <taxon>Bacillati</taxon>
        <taxon>Bacillota</taxon>
        <taxon>Bacilli</taxon>
        <taxon>Bacillales</taxon>
        <taxon>Bacillaceae</taxon>
        <taxon>Niallia</taxon>
    </lineage>
</organism>
<evidence type="ECO:0000313" key="13">
    <source>
        <dbReference type="EMBL" id="TRZ36790.1"/>
    </source>
</evidence>
<comment type="catalytic activity">
    <reaction evidence="1 11">
        <text>Cleavage of hydrophobic, N-terminal signal or leader sequences from secreted and periplasmic proteins.</text>
        <dbReference type="EC" id="3.4.21.89"/>
    </reaction>
</comment>
<dbReference type="EMBL" id="RIBP01000004">
    <property type="protein sequence ID" value="TRZ36790.1"/>
    <property type="molecule type" value="Genomic_DNA"/>
</dbReference>
<keyword evidence="7 11" id="KW-0812">Transmembrane</keyword>
<dbReference type="InterPro" id="IPR019758">
    <property type="entry name" value="Pept_S26A_signal_pept_1_CS"/>
</dbReference>
<evidence type="ECO:0000256" key="3">
    <source>
        <dbReference type="ARBA" id="ARBA00009370"/>
    </source>
</evidence>
<keyword evidence="10 11" id="KW-0472">Membrane</keyword>
<comment type="subcellular location">
    <subcellularLocation>
        <location evidence="2">Cell membrane</location>
        <topology evidence="2">Single-pass type II membrane protein</topology>
    </subcellularLocation>
    <subcellularLocation>
        <location evidence="11">Membrane</location>
        <topology evidence="11">Single-pass type II membrane protein</topology>
    </subcellularLocation>
</comment>
<dbReference type="InterPro" id="IPR019533">
    <property type="entry name" value="Peptidase_S26"/>
</dbReference>
<dbReference type="GO" id="GO:0009003">
    <property type="term" value="F:signal peptidase activity"/>
    <property type="evidence" value="ECO:0007669"/>
    <property type="project" value="UniProtKB-EC"/>
</dbReference>
<evidence type="ECO:0000256" key="4">
    <source>
        <dbReference type="ARBA" id="ARBA00013208"/>
    </source>
</evidence>
<dbReference type="PRINTS" id="PR00727">
    <property type="entry name" value="LEADERPTASE"/>
</dbReference>
<dbReference type="PANTHER" id="PTHR43390">
    <property type="entry name" value="SIGNAL PEPTIDASE I"/>
    <property type="match status" value="1"/>
</dbReference>
<comment type="similarity">
    <text evidence="3 11">Belongs to the peptidase S26 family.</text>
</comment>
<evidence type="ECO:0000256" key="5">
    <source>
        <dbReference type="ARBA" id="ARBA00022475"/>
    </source>
</evidence>
<evidence type="ECO:0000256" key="7">
    <source>
        <dbReference type="ARBA" id="ARBA00022692"/>
    </source>
</evidence>
<dbReference type="EC" id="3.4.21.89" evidence="4 11"/>
<dbReference type="NCBIfam" id="TIGR02227">
    <property type="entry name" value="sigpep_I_bact"/>
    <property type="match status" value="1"/>
</dbReference>
<keyword evidence="8 11" id="KW-0378">Hydrolase</keyword>
<feature type="domain" description="Peptidase S26" evidence="12">
    <location>
        <begin position="11"/>
        <end position="164"/>
    </location>
</feature>
<dbReference type="GO" id="GO:0004252">
    <property type="term" value="F:serine-type endopeptidase activity"/>
    <property type="evidence" value="ECO:0007669"/>
    <property type="project" value="InterPro"/>
</dbReference>
<dbReference type="GO" id="GO:0005886">
    <property type="term" value="C:plasma membrane"/>
    <property type="evidence" value="ECO:0007669"/>
    <property type="project" value="UniProtKB-SubCell"/>
</dbReference>
<dbReference type="RefSeq" id="WP_185765187.1">
    <property type="nucleotide sequence ID" value="NZ_RIBP01000004.1"/>
</dbReference>
<name>A0A553SIH3_NIACI</name>
<comment type="caution">
    <text evidence="13">The sequence shown here is derived from an EMBL/GenBank/DDBJ whole genome shotgun (WGS) entry which is preliminary data.</text>
</comment>
<proteinExistence type="inferred from homology"/>
<protein>
    <recommendedName>
        <fullName evidence="4 11">Signal peptidase I</fullName>
        <ecNumber evidence="4 11">3.4.21.89</ecNumber>
    </recommendedName>
</protein>
<dbReference type="Proteomes" id="UP000319837">
    <property type="component" value="Unassembled WGS sequence"/>
</dbReference>
<gene>
    <name evidence="13" type="primary">lepB</name>
    <name evidence="13" type="ORF">CEQ21_14850</name>
</gene>
<keyword evidence="5" id="KW-1003">Cell membrane</keyword>
<evidence type="ECO:0000256" key="10">
    <source>
        <dbReference type="ARBA" id="ARBA00023136"/>
    </source>
</evidence>
<dbReference type="GO" id="GO:0006465">
    <property type="term" value="P:signal peptide processing"/>
    <property type="evidence" value="ECO:0007669"/>
    <property type="project" value="InterPro"/>
</dbReference>